<keyword evidence="1" id="KW-0805">Transcription regulation</keyword>
<sequence>MAHDTGLGRDRGSRRQQLSEDVASYVRELIVSGAARPGEFLRMEPIAEAVGVSNTPAREGLLSLRGEGFVRLVPRRGFVVAPFSRQDVHDLFWSQAQLAGELAARAAKNITAARLDRLAALVEQYSASITNDDEAGLVELGHTFHREINFAAESDRLALLLGSVVKQLPNRFYAAIEGKISSAHDEHPLILEALRNRKSQRARALMEQHVLESADHLIEMLDARGLWSEDRSAS</sequence>
<dbReference type="SMART" id="SM00345">
    <property type="entry name" value="HTH_GNTR"/>
    <property type="match status" value="1"/>
</dbReference>
<dbReference type="InterPro" id="IPR008920">
    <property type="entry name" value="TF_FadR/GntR_C"/>
</dbReference>
<evidence type="ECO:0000256" key="1">
    <source>
        <dbReference type="ARBA" id="ARBA00023015"/>
    </source>
</evidence>
<dbReference type="SMART" id="SM00895">
    <property type="entry name" value="FCD"/>
    <property type="match status" value="1"/>
</dbReference>
<gene>
    <name evidence="5" type="ORF">QFW96_24380</name>
</gene>
<dbReference type="SUPFAM" id="SSF46785">
    <property type="entry name" value="Winged helix' DNA-binding domain"/>
    <property type="match status" value="1"/>
</dbReference>
<dbReference type="InterPro" id="IPR036390">
    <property type="entry name" value="WH_DNA-bd_sf"/>
</dbReference>
<dbReference type="InterPro" id="IPR036388">
    <property type="entry name" value="WH-like_DNA-bd_sf"/>
</dbReference>
<comment type="caution">
    <text evidence="5">The sequence shown here is derived from an EMBL/GenBank/DDBJ whole genome shotgun (WGS) entry which is preliminary data.</text>
</comment>
<accession>A0ABT6PUU6</accession>
<dbReference type="PANTHER" id="PTHR43537:SF24">
    <property type="entry name" value="GLUCONATE OPERON TRANSCRIPTIONAL REPRESSOR"/>
    <property type="match status" value="1"/>
</dbReference>
<dbReference type="InterPro" id="IPR011711">
    <property type="entry name" value="GntR_C"/>
</dbReference>
<feature type="domain" description="HTH gntR-type" evidence="4">
    <location>
        <begin position="16"/>
        <end position="83"/>
    </location>
</feature>
<evidence type="ECO:0000256" key="3">
    <source>
        <dbReference type="ARBA" id="ARBA00023163"/>
    </source>
</evidence>
<keyword evidence="2" id="KW-0238">DNA-binding</keyword>
<dbReference type="Pfam" id="PF07729">
    <property type="entry name" value="FCD"/>
    <property type="match status" value="1"/>
</dbReference>
<dbReference type="Gene3D" id="1.20.120.530">
    <property type="entry name" value="GntR ligand-binding domain-like"/>
    <property type="match status" value="1"/>
</dbReference>
<evidence type="ECO:0000313" key="5">
    <source>
        <dbReference type="EMBL" id="MDI2031787.1"/>
    </source>
</evidence>
<dbReference type="PROSITE" id="PS50949">
    <property type="entry name" value="HTH_GNTR"/>
    <property type="match status" value="1"/>
</dbReference>
<evidence type="ECO:0000313" key="6">
    <source>
        <dbReference type="Proteomes" id="UP001237595"/>
    </source>
</evidence>
<name>A0ABT6PUU6_9PSEU</name>
<organism evidence="5 6">
    <name type="scientific">Saccharopolyspora ipomoeae</name>
    <dbReference type="NCBI Taxonomy" id="3042027"/>
    <lineage>
        <taxon>Bacteria</taxon>
        <taxon>Bacillati</taxon>
        <taxon>Actinomycetota</taxon>
        <taxon>Actinomycetes</taxon>
        <taxon>Pseudonocardiales</taxon>
        <taxon>Pseudonocardiaceae</taxon>
        <taxon>Saccharopolyspora</taxon>
    </lineage>
</organism>
<evidence type="ECO:0000259" key="4">
    <source>
        <dbReference type="PROSITE" id="PS50949"/>
    </source>
</evidence>
<dbReference type="EMBL" id="JASAOF010000021">
    <property type="protein sequence ID" value="MDI2031787.1"/>
    <property type="molecule type" value="Genomic_DNA"/>
</dbReference>
<keyword evidence="3" id="KW-0804">Transcription</keyword>
<protein>
    <submittedName>
        <fullName evidence="5">GntR family transcriptional regulator</fullName>
    </submittedName>
</protein>
<dbReference type="InterPro" id="IPR000524">
    <property type="entry name" value="Tscrpt_reg_HTH_GntR"/>
</dbReference>
<dbReference type="PANTHER" id="PTHR43537">
    <property type="entry name" value="TRANSCRIPTIONAL REGULATOR, GNTR FAMILY"/>
    <property type="match status" value="1"/>
</dbReference>
<dbReference type="SUPFAM" id="SSF48008">
    <property type="entry name" value="GntR ligand-binding domain-like"/>
    <property type="match status" value="1"/>
</dbReference>
<dbReference type="RefSeq" id="WP_281458051.1">
    <property type="nucleotide sequence ID" value="NZ_JASAOF010000021.1"/>
</dbReference>
<dbReference type="Pfam" id="PF00392">
    <property type="entry name" value="GntR"/>
    <property type="match status" value="1"/>
</dbReference>
<evidence type="ECO:0000256" key="2">
    <source>
        <dbReference type="ARBA" id="ARBA00023125"/>
    </source>
</evidence>
<proteinExistence type="predicted"/>
<dbReference type="Gene3D" id="1.10.10.10">
    <property type="entry name" value="Winged helix-like DNA-binding domain superfamily/Winged helix DNA-binding domain"/>
    <property type="match status" value="1"/>
</dbReference>
<keyword evidence="6" id="KW-1185">Reference proteome</keyword>
<reference evidence="5 6" key="1">
    <citation type="submission" date="2023-04" db="EMBL/GenBank/DDBJ databases">
        <title>Draft genome sequence of Saccharopolyspora sp. TS4A08 isolated from sweet potato rhizospheric soil.</title>
        <authorList>
            <person name="Suksaard P."/>
            <person name="Duangmal K."/>
        </authorList>
    </citation>
    <scope>NUCLEOTIDE SEQUENCE [LARGE SCALE GENOMIC DNA]</scope>
    <source>
        <strain evidence="5 6">TS4A08</strain>
    </source>
</reference>
<dbReference type="Proteomes" id="UP001237595">
    <property type="component" value="Unassembled WGS sequence"/>
</dbReference>